<proteinExistence type="predicted"/>
<keyword evidence="1" id="KW-1133">Transmembrane helix</keyword>
<comment type="caution">
    <text evidence="2">The sequence shown here is derived from an EMBL/GenBank/DDBJ whole genome shotgun (WGS) entry which is preliminary data.</text>
</comment>
<name>A0A8H7Z979_AJECA</name>
<evidence type="ECO:0000313" key="3">
    <source>
        <dbReference type="Proteomes" id="UP000670092"/>
    </source>
</evidence>
<dbReference type="VEuPathDB" id="FungiDB:I7I52_03601"/>
<gene>
    <name evidence="2" type="ORF">I7I52_03601</name>
</gene>
<dbReference type="AlphaFoldDB" id="A0A8H7Z979"/>
<feature type="transmembrane region" description="Helical" evidence="1">
    <location>
        <begin position="7"/>
        <end position="34"/>
    </location>
</feature>
<evidence type="ECO:0000313" key="2">
    <source>
        <dbReference type="EMBL" id="KAG5305061.1"/>
    </source>
</evidence>
<dbReference type="Proteomes" id="UP000670092">
    <property type="component" value="Unassembled WGS sequence"/>
</dbReference>
<protein>
    <submittedName>
        <fullName evidence="2">Uncharacterized protein</fullName>
    </submittedName>
</protein>
<sequence>MGSPRPVYLLCGSARMICFGDGMIVIDLIIIVYLGCWSCPWAGQPALAAQWQGSTAMSVCSTEYAVCMYGLRRTWVRGLRNKSLGA</sequence>
<accession>A0A8H7Z979</accession>
<reference evidence="2 3" key="1">
    <citation type="submission" date="2021-01" db="EMBL/GenBank/DDBJ databases">
        <title>Chromosome-level genome assembly of a human fungal pathogen reveals clustering of transcriptionally co-regulated genes.</title>
        <authorList>
            <person name="Voorhies M."/>
            <person name="Cohen S."/>
            <person name="Shea T.P."/>
            <person name="Petrus S."/>
            <person name="Munoz J.F."/>
            <person name="Poplawski S."/>
            <person name="Goldman W.E."/>
            <person name="Michael T."/>
            <person name="Cuomo C.A."/>
            <person name="Sil A."/>
            <person name="Beyhan S."/>
        </authorList>
    </citation>
    <scope>NUCLEOTIDE SEQUENCE [LARGE SCALE GENOMIC DNA]</scope>
    <source>
        <strain evidence="2 3">G184AR</strain>
    </source>
</reference>
<evidence type="ECO:0000256" key="1">
    <source>
        <dbReference type="SAM" id="Phobius"/>
    </source>
</evidence>
<organism evidence="2 3">
    <name type="scientific">Ajellomyces capsulatus</name>
    <name type="common">Darling's disease fungus</name>
    <name type="synonym">Histoplasma capsulatum</name>
    <dbReference type="NCBI Taxonomy" id="5037"/>
    <lineage>
        <taxon>Eukaryota</taxon>
        <taxon>Fungi</taxon>
        <taxon>Dikarya</taxon>
        <taxon>Ascomycota</taxon>
        <taxon>Pezizomycotina</taxon>
        <taxon>Eurotiomycetes</taxon>
        <taxon>Eurotiomycetidae</taxon>
        <taxon>Onygenales</taxon>
        <taxon>Ajellomycetaceae</taxon>
        <taxon>Histoplasma</taxon>
    </lineage>
</organism>
<keyword evidence="1" id="KW-0812">Transmembrane</keyword>
<dbReference type="EMBL" id="JAEVHI010000001">
    <property type="protein sequence ID" value="KAG5305061.1"/>
    <property type="molecule type" value="Genomic_DNA"/>
</dbReference>
<keyword evidence="1" id="KW-0472">Membrane</keyword>